<accession>A0A3E1P499</accession>
<dbReference type="PRINTS" id="PR01955">
    <property type="entry name" value="LANCFRANKIA"/>
</dbReference>
<dbReference type="EMBL" id="QTJV01000002">
    <property type="protein sequence ID" value="RFM34987.1"/>
    <property type="molecule type" value="Genomic_DNA"/>
</dbReference>
<organism evidence="3 4">
    <name type="scientific">Chitinophaga silvisoli</name>
    <dbReference type="NCBI Taxonomy" id="2291814"/>
    <lineage>
        <taxon>Bacteria</taxon>
        <taxon>Pseudomonadati</taxon>
        <taxon>Bacteroidota</taxon>
        <taxon>Chitinophagia</taxon>
        <taxon>Chitinophagales</taxon>
        <taxon>Chitinophagaceae</taxon>
        <taxon>Chitinophaga</taxon>
    </lineage>
</organism>
<dbReference type="InterPro" id="IPR007822">
    <property type="entry name" value="LANC-like"/>
</dbReference>
<dbReference type="Pfam" id="PF05147">
    <property type="entry name" value="LANC_like"/>
    <property type="match status" value="1"/>
</dbReference>
<name>A0A3E1P499_9BACT</name>
<dbReference type="Pfam" id="PF13575">
    <property type="entry name" value="DUF4135"/>
    <property type="match status" value="1"/>
</dbReference>
<protein>
    <submittedName>
        <fullName evidence="3">Type 2 lantipeptide synthetase LanM</fullName>
    </submittedName>
</protein>
<dbReference type="RefSeq" id="WP_116852471.1">
    <property type="nucleotide sequence ID" value="NZ_QTJV01000002.1"/>
</dbReference>
<evidence type="ECO:0000256" key="1">
    <source>
        <dbReference type="PIRSR" id="PIRSR607822-1"/>
    </source>
</evidence>
<dbReference type="InterPro" id="IPR025410">
    <property type="entry name" value="Lant_dehyd"/>
</dbReference>
<proteinExistence type="predicted"/>
<keyword evidence="4" id="KW-1185">Reference proteome</keyword>
<feature type="binding site" evidence="1">
    <location>
        <position position="818"/>
    </location>
    <ligand>
        <name>Zn(2+)</name>
        <dbReference type="ChEBI" id="CHEBI:29105"/>
    </ligand>
</feature>
<evidence type="ECO:0000259" key="2">
    <source>
        <dbReference type="Pfam" id="PF13575"/>
    </source>
</evidence>
<dbReference type="NCBIfam" id="TIGR03897">
    <property type="entry name" value="lanti_2_LanM"/>
    <property type="match status" value="1"/>
</dbReference>
<gene>
    <name evidence="3" type="primary">lanM</name>
    <name evidence="3" type="ORF">DXN04_06180</name>
</gene>
<evidence type="ECO:0000313" key="4">
    <source>
        <dbReference type="Proteomes" id="UP000261174"/>
    </source>
</evidence>
<dbReference type="SUPFAM" id="SSF158745">
    <property type="entry name" value="LanC-like"/>
    <property type="match status" value="1"/>
</dbReference>
<dbReference type="SMART" id="SM01260">
    <property type="entry name" value="LANC_like"/>
    <property type="match status" value="1"/>
</dbReference>
<dbReference type="PIRSF" id="PIRSF037228">
    <property type="entry name" value="Lant_mod_RumM"/>
    <property type="match status" value="1"/>
</dbReference>
<reference evidence="3 4" key="1">
    <citation type="submission" date="2018-08" db="EMBL/GenBank/DDBJ databases">
        <title>Chitinophaga sp. K20C18050901, a novel bacterium isolated from forest soil.</title>
        <authorList>
            <person name="Wang C."/>
        </authorList>
    </citation>
    <scope>NUCLEOTIDE SEQUENCE [LARGE SCALE GENOMIC DNA]</scope>
    <source>
        <strain evidence="3 4">K20C18050901</strain>
    </source>
</reference>
<keyword evidence="1" id="KW-0862">Zinc</keyword>
<dbReference type="OrthoDB" id="9148343at2"/>
<dbReference type="GO" id="GO:0046872">
    <property type="term" value="F:metal ion binding"/>
    <property type="evidence" value="ECO:0007669"/>
    <property type="project" value="UniProtKB-KW"/>
</dbReference>
<dbReference type="GO" id="GO:0031179">
    <property type="term" value="P:peptide modification"/>
    <property type="evidence" value="ECO:0007669"/>
    <property type="project" value="InterPro"/>
</dbReference>
<sequence length="940" mass="105246">MSAVLAQQPVYDISLASRINSEPIIPELTEPLCQQAALLLKNRLLSKGINIYPGVFLNLTDWYGKIIARLTNNLLIQRYSSFFLSVYPFWRPRNTEPGDCTPGASREKLDEYIIWESEQYLFSGNENYPELTRLLTLAQQNWLTVIEELFDRIQRHRPDGIPALEKLTAIHFGISDPHDHGRTAAILVFEDVKMVYKPRSMDGEYGWNYILDYLMEQGLNYDFFLPAVLNFDGYGFMEFVEPSTCHHANEVANCYEKYGAILAIAHAFGTYDLHHENIIVQGDSPVVIDAEPLFRCLLANSESGEKRLQLDKNISLENIESSESVMDIGMLPHTILSQLDKDGNKHVEFIAGALHAFGNEPMKEYVFCGRGSDNLQLLEKQFTAATIPNLPSLQHAPQLPKDYLAEIERGFRIAHQFLLKNREQILYKDGLLHQLRHLKLRLLLRPTLQYGVVFIRSISLQLLKSSEQRRQKILQDLRILGQLRIDAIDNIEMEEVAGIMDGDIPRFDVLADGASAYNTTLLYSPLEMAKQRFERINEKELELQVATIKEKITEQPQKGQSAFAIIESIVNAAIWKDDVPSWAYTAYAPGFGCTMVHSDPEALYDGVLGTAVAIAEAGRLYNNQEWMDTALKAIRPLSAPISVGRGGGLARGLGGVIYGIIRIAAATNTPENMQLAKSIAIKYYKDVFAKEELDEILHGRAGFLLAMIALYKRQPDSLLETIIETTANTLINRSVTHDRGTCWKVMDGHSLPNISHGTSGMAMALARWYELSGDAQAKNVLLGAMEYDNSFWDAGESGWMDMRVAGLQDNQKTTWTWCNGRSGGLLSRLAVSQAIGTPFIDDYSQHALCAPHTDILDESAPGLCCGTAGALDTLLKIREYYPSEKLQSHISQATRLIIAHTPDSHYSNLMPALFTGSAGLAFAMMRAAHPDKVESMLWFG</sequence>
<feature type="domain" description="Lantibiotic biosynthesis protein dehydration" evidence="2">
    <location>
        <begin position="128"/>
        <end position="508"/>
    </location>
</feature>
<dbReference type="AlphaFoldDB" id="A0A3E1P499"/>
<dbReference type="PRINTS" id="PR01950">
    <property type="entry name" value="LANCSUPER"/>
</dbReference>
<dbReference type="Gene3D" id="1.50.10.10">
    <property type="match status" value="1"/>
</dbReference>
<feature type="binding site" evidence="1">
    <location>
        <position position="864"/>
    </location>
    <ligand>
        <name>Zn(2+)</name>
        <dbReference type="ChEBI" id="CHEBI:29105"/>
    </ligand>
</feature>
<dbReference type="InterPro" id="IPR012341">
    <property type="entry name" value="6hp_glycosidase-like_sf"/>
</dbReference>
<dbReference type="Proteomes" id="UP000261174">
    <property type="component" value="Unassembled WGS sequence"/>
</dbReference>
<keyword evidence="1" id="KW-0479">Metal-binding</keyword>
<evidence type="ECO:0000313" key="3">
    <source>
        <dbReference type="EMBL" id="RFM34987.1"/>
    </source>
</evidence>
<comment type="caution">
    <text evidence="3">The sequence shown here is derived from an EMBL/GenBank/DDBJ whole genome shotgun (WGS) entry which is preliminary data.</text>
</comment>
<dbReference type="GO" id="GO:0005975">
    <property type="term" value="P:carbohydrate metabolic process"/>
    <property type="evidence" value="ECO:0007669"/>
    <property type="project" value="InterPro"/>
</dbReference>
<dbReference type="InterPro" id="IPR017146">
    <property type="entry name" value="Lanti_2_LanM"/>
</dbReference>